<evidence type="ECO:0000256" key="11">
    <source>
        <dbReference type="SAM" id="MobiDB-lite"/>
    </source>
</evidence>
<comment type="pathway">
    <text evidence="1 10">Metabolic intermediate biosynthesis; 1-deoxy-D-xylulose 5-phosphate biosynthesis; 1-deoxy-D-xylulose 5-phosphate from D-glyceraldehyde 3-phosphate and pyruvate: step 1/1.</text>
</comment>
<keyword evidence="4 10" id="KW-0808">Transferase</keyword>
<dbReference type="PANTHER" id="PTHR43322">
    <property type="entry name" value="1-D-DEOXYXYLULOSE 5-PHOSPHATE SYNTHASE-RELATED"/>
    <property type="match status" value="1"/>
</dbReference>
<dbReference type="Proteomes" id="UP000464624">
    <property type="component" value="Chromosome"/>
</dbReference>
<dbReference type="InterPro" id="IPR009014">
    <property type="entry name" value="Transketo_C/PFOR_II"/>
</dbReference>
<evidence type="ECO:0000256" key="5">
    <source>
        <dbReference type="ARBA" id="ARBA00022723"/>
    </source>
</evidence>
<dbReference type="NCBIfam" id="TIGR00204">
    <property type="entry name" value="dxs"/>
    <property type="match status" value="1"/>
</dbReference>
<dbReference type="PANTHER" id="PTHR43322:SF5">
    <property type="entry name" value="1-DEOXY-D-XYLULOSE-5-PHOSPHATE SYNTHASE, CHLOROPLASTIC"/>
    <property type="match status" value="1"/>
</dbReference>
<evidence type="ECO:0000259" key="12">
    <source>
        <dbReference type="SMART" id="SM00861"/>
    </source>
</evidence>
<feature type="region of interest" description="Disordered" evidence="11">
    <location>
        <begin position="625"/>
        <end position="644"/>
    </location>
</feature>
<dbReference type="EC" id="2.2.1.7" evidence="10"/>
<comment type="catalytic activity">
    <reaction evidence="10">
        <text>D-glyceraldehyde 3-phosphate + pyruvate + H(+) = 1-deoxy-D-xylulose 5-phosphate + CO2</text>
        <dbReference type="Rhea" id="RHEA:12605"/>
        <dbReference type="ChEBI" id="CHEBI:15361"/>
        <dbReference type="ChEBI" id="CHEBI:15378"/>
        <dbReference type="ChEBI" id="CHEBI:16526"/>
        <dbReference type="ChEBI" id="CHEBI:57792"/>
        <dbReference type="ChEBI" id="CHEBI:59776"/>
        <dbReference type="EC" id="2.2.1.7"/>
    </reaction>
</comment>
<dbReference type="SMART" id="SM00861">
    <property type="entry name" value="Transket_pyr"/>
    <property type="match status" value="1"/>
</dbReference>
<evidence type="ECO:0000313" key="13">
    <source>
        <dbReference type="EMBL" id="BBU24531.1"/>
    </source>
</evidence>
<comment type="cofactor">
    <cofactor evidence="10">
        <name>thiamine diphosphate</name>
        <dbReference type="ChEBI" id="CHEBI:58937"/>
    </cofactor>
    <text evidence="10">Binds 1 thiamine pyrophosphate per subunit.</text>
</comment>
<dbReference type="GO" id="GO:0005829">
    <property type="term" value="C:cytosol"/>
    <property type="evidence" value="ECO:0007669"/>
    <property type="project" value="TreeGrafter"/>
</dbReference>
<feature type="binding site" evidence="10">
    <location>
        <position position="176"/>
    </location>
    <ligand>
        <name>thiamine diphosphate</name>
        <dbReference type="ChEBI" id="CHEBI:58937"/>
    </ligand>
</feature>
<dbReference type="NCBIfam" id="NF003933">
    <property type="entry name" value="PRK05444.2-2"/>
    <property type="match status" value="1"/>
</dbReference>
<organism evidence="13 14">
    <name type="scientific">Mycobacterium xenopi</name>
    <dbReference type="NCBI Taxonomy" id="1789"/>
    <lineage>
        <taxon>Bacteria</taxon>
        <taxon>Bacillati</taxon>
        <taxon>Actinomycetota</taxon>
        <taxon>Actinomycetes</taxon>
        <taxon>Mycobacteriales</taxon>
        <taxon>Mycobacteriaceae</taxon>
        <taxon>Mycobacterium</taxon>
    </lineage>
</organism>
<sequence length="644" mass="68134">MQLLSTIRGPYDLKALDKAQLMQLAAEVREFLVAALAITGGHLGSNLGVVELTIALHRVFDSPRDLILFDVGHQAYVHKMLTGRQGGFATLRRAGGLSGYPSRGESPHDVVENSHASAALSYADGLAKAFALRGQHGRRVVAVVGDGALTGGMCWEALNNIAAQPRHPIVIVINDNGRSYDPTTGALAEHLAHLRMRPDYERYKSLAKAALPRVPLAGLPLYQALRRLKRGIKDLVAPQPLFEDLGLKYLGPIDGHNIASLEKALCRARDFGAPVVVHCITRKGFGYPPALRDPVDCLHGVGAFDVATGAQRPAARSWDDVVGEQLVALARRDPAVVAVTAAMTHSVNLAAMAAEFPDRVFDVGIAEQHAVTHAAGLAMGGLKPVVCLYATFLNRAFDQLLMDVALHRQPVTFVLNRAGITGPDGPSHHGMWDLSYLQLVPGLALAAPRDASSAAALLHACVRRSDGPSVIRFPKAPVGPDIKALETVDGVDVLARAQTRDVLLVGVGAMAALALRVAARAAAHGIGVTVVDPGFLLPVNPALVAMAGDYRLVAAVEDNVRVGGVGARLALELADTGVDVPVRVFGLPARFIDHGARADLLREHGLSDRQIAGALVDAFGARAMTPASPKGGSTASRPDRRRWA</sequence>
<feature type="binding site" evidence="10">
    <location>
        <begin position="114"/>
        <end position="116"/>
    </location>
    <ligand>
        <name>thiamine diphosphate</name>
        <dbReference type="ChEBI" id="CHEBI:58937"/>
    </ligand>
</feature>
<dbReference type="SUPFAM" id="SSF52518">
    <property type="entry name" value="Thiamin diphosphate-binding fold (THDP-binding)"/>
    <property type="match status" value="2"/>
</dbReference>
<evidence type="ECO:0000256" key="9">
    <source>
        <dbReference type="ARBA" id="ARBA00023229"/>
    </source>
</evidence>
<evidence type="ECO:0000256" key="8">
    <source>
        <dbReference type="ARBA" id="ARBA00023052"/>
    </source>
</evidence>
<dbReference type="GO" id="GO:0000287">
    <property type="term" value="F:magnesium ion binding"/>
    <property type="evidence" value="ECO:0007669"/>
    <property type="project" value="UniProtKB-UniRule"/>
</dbReference>
<evidence type="ECO:0000256" key="6">
    <source>
        <dbReference type="ARBA" id="ARBA00022842"/>
    </source>
</evidence>
<keyword evidence="6 10" id="KW-0460">Magnesium</keyword>
<proteinExistence type="inferred from homology"/>
<keyword evidence="9 10" id="KW-0414">Isoprene biosynthesis</keyword>
<comment type="cofactor">
    <cofactor evidence="10">
        <name>Mg(2+)</name>
        <dbReference type="ChEBI" id="CHEBI:18420"/>
    </cofactor>
    <text evidence="10">Binds 1 Mg(2+) ion per subunit.</text>
</comment>
<dbReference type="InterPro" id="IPR005475">
    <property type="entry name" value="Transketolase-like_Pyr-bd"/>
</dbReference>
<evidence type="ECO:0000256" key="2">
    <source>
        <dbReference type="ARBA" id="ARBA00011081"/>
    </source>
</evidence>
<evidence type="ECO:0000256" key="1">
    <source>
        <dbReference type="ARBA" id="ARBA00004980"/>
    </source>
</evidence>
<dbReference type="Gene3D" id="3.40.50.970">
    <property type="match status" value="2"/>
</dbReference>
<evidence type="ECO:0000256" key="4">
    <source>
        <dbReference type="ARBA" id="ARBA00022679"/>
    </source>
</evidence>
<evidence type="ECO:0000256" key="3">
    <source>
        <dbReference type="ARBA" id="ARBA00011738"/>
    </source>
</evidence>
<dbReference type="GO" id="GO:0008661">
    <property type="term" value="F:1-deoxy-D-xylulose-5-phosphate synthase activity"/>
    <property type="evidence" value="ECO:0007669"/>
    <property type="project" value="UniProtKB-UniRule"/>
</dbReference>
<reference evidence="13 14" key="1">
    <citation type="submission" date="2019-12" db="EMBL/GenBank/DDBJ databases">
        <title>Complete genome sequence of Mycolicibacterium xenopi str. JCM15661T.</title>
        <authorList>
            <person name="Yoshida M."/>
            <person name="Fukano H."/>
            <person name="Asakura T."/>
            <person name="Hoshino Y."/>
        </authorList>
    </citation>
    <scope>NUCLEOTIDE SEQUENCE [LARGE SCALE GENOMIC DNA]</scope>
    <source>
        <strain evidence="13 14">JCM 15661T</strain>
    </source>
</reference>
<dbReference type="PROSITE" id="PS00802">
    <property type="entry name" value="TRANSKETOLASE_2"/>
    <property type="match status" value="1"/>
</dbReference>
<feature type="binding site" evidence="10">
    <location>
        <position position="367"/>
    </location>
    <ligand>
        <name>thiamine diphosphate</name>
        <dbReference type="ChEBI" id="CHEBI:58937"/>
    </ligand>
</feature>
<dbReference type="CDD" id="cd07033">
    <property type="entry name" value="TPP_PYR_DXS_TK_like"/>
    <property type="match status" value="1"/>
</dbReference>
<keyword evidence="8 10" id="KW-0786">Thiamine pyrophosphate</keyword>
<dbReference type="GO" id="GO:0009228">
    <property type="term" value="P:thiamine biosynthetic process"/>
    <property type="evidence" value="ECO:0007669"/>
    <property type="project" value="UniProtKB-UniRule"/>
</dbReference>
<dbReference type="Pfam" id="PF02780">
    <property type="entry name" value="Transketolase_C"/>
    <property type="match status" value="1"/>
</dbReference>
<dbReference type="GO" id="GO:0016114">
    <property type="term" value="P:terpenoid biosynthetic process"/>
    <property type="evidence" value="ECO:0007669"/>
    <property type="project" value="UniProtKB-UniRule"/>
</dbReference>
<dbReference type="EMBL" id="AP022314">
    <property type="protein sequence ID" value="BBU24531.1"/>
    <property type="molecule type" value="Genomic_DNA"/>
</dbReference>
<evidence type="ECO:0000313" key="14">
    <source>
        <dbReference type="Proteomes" id="UP000464624"/>
    </source>
</evidence>
<dbReference type="Pfam" id="PF13292">
    <property type="entry name" value="DXP_synthase_N"/>
    <property type="match status" value="1"/>
</dbReference>
<gene>
    <name evidence="13" type="primary">dxs_2</name>
    <name evidence="10" type="synonym">dxs</name>
    <name evidence="13" type="ORF">MYXE_43210</name>
</gene>
<dbReference type="InterPro" id="IPR029061">
    <property type="entry name" value="THDP-binding"/>
</dbReference>
<accession>A0AAD1M3K0</accession>
<dbReference type="CDD" id="cd02007">
    <property type="entry name" value="TPP_DXS"/>
    <property type="match status" value="1"/>
</dbReference>
<name>A0AAD1M3K0_MYCXE</name>
<dbReference type="GO" id="GO:0019288">
    <property type="term" value="P:isopentenyl diphosphate biosynthetic process, methylerythritol 4-phosphate pathway"/>
    <property type="evidence" value="ECO:0007669"/>
    <property type="project" value="TreeGrafter"/>
</dbReference>
<keyword evidence="5 10" id="KW-0479">Metal-binding</keyword>
<dbReference type="GO" id="GO:0030976">
    <property type="term" value="F:thiamine pyrophosphate binding"/>
    <property type="evidence" value="ECO:0007669"/>
    <property type="project" value="UniProtKB-UniRule"/>
</dbReference>
<dbReference type="HAMAP" id="MF_00315">
    <property type="entry name" value="DXP_synth"/>
    <property type="match status" value="1"/>
</dbReference>
<dbReference type="InterPro" id="IPR020826">
    <property type="entry name" value="Transketolase_BS"/>
</dbReference>
<feature type="binding site" evidence="10">
    <location>
        <position position="176"/>
    </location>
    <ligand>
        <name>Mg(2+)</name>
        <dbReference type="ChEBI" id="CHEBI:18420"/>
    </ligand>
</feature>
<dbReference type="SUPFAM" id="SSF52922">
    <property type="entry name" value="TK C-terminal domain-like"/>
    <property type="match status" value="1"/>
</dbReference>
<dbReference type="Gene3D" id="3.40.50.920">
    <property type="match status" value="1"/>
</dbReference>
<feature type="domain" description="Transketolase-like pyrimidine-binding" evidence="12">
    <location>
        <begin position="316"/>
        <end position="480"/>
    </location>
</feature>
<keyword evidence="7 10" id="KW-0784">Thiamine biosynthesis</keyword>
<feature type="binding site" evidence="10">
    <location>
        <position position="287"/>
    </location>
    <ligand>
        <name>thiamine diphosphate</name>
        <dbReference type="ChEBI" id="CHEBI:58937"/>
    </ligand>
</feature>
<comment type="similarity">
    <text evidence="2 10">Belongs to the transketolase family. DXPS subfamily.</text>
</comment>
<feature type="binding site" evidence="10">
    <location>
        <begin position="147"/>
        <end position="148"/>
    </location>
    <ligand>
        <name>thiamine diphosphate</name>
        <dbReference type="ChEBI" id="CHEBI:58937"/>
    </ligand>
</feature>
<evidence type="ECO:0000256" key="7">
    <source>
        <dbReference type="ARBA" id="ARBA00022977"/>
    </source>
</evidence>
<dbReference type="Pfam" id="PF02779">
    <property type="entry name" value="Transket_pyr"/>
    <property type="match status" value="1"/>
</dbReference>
<dbReference type="KEGG" id="mxe:MYXE_43210"/>
<feature type="binding site" evidence="10">
    <location>
        <position position="146"/>
    </location>
    <ligand>
        <name>Mg(2+)</name>
        <dbReference type="ChEBI" id="CHEBI:18420"/>
    </ligand>
</feature>
<comment type="function">
    <text evidence="10">Catalyzes the acyloin condensation reaction between C atoms 2 and 3 of pyruvate and glyceraldehyde 3-phosphate to yield 1-deoxy-D-xylulose-5-phosphate (DXP).</text>
</comment>
<evidence type="ECO:0000256" key="10">
    <source>
        <dbReference type="HAMAP-Rule" id="MF_00315"/>
    </source>
</evidence>
<feature type="binding site" evidence="10">
    <location>
        <position position="73"/>
    </location>
    <ligand>
        <name>thiamine diphosphate</name>
        <dbReference type="ChEBI" id="CHEBI:58937"/>
    </ligand>
</feature>
<dbReference type="AlphaFoldDB" id="A0AAD1M3K0"/>
<protein>
    <recommendedName>
        <fullName evidence="10">1-deoxy-D-xylulose-5-phosphate synthase</fullName>
        <ecNumber evidence="10">2.2.1.7</ecNumber>
    </recommendedName>
    <alternativeName>
        <fullName evidence="10">1-deoxyxylulose-5-phosphate synthase</fullName>
        <shortName evidence="10">DXP synthase</shortName>
        <shortName evidence="10">DXPS</shortName>
    </alternativeName>
</protein>
<comment type="subunit">
    <text evidence="3 10">Homodimer.</text>
</comment>
<dbReference type="InterPro" id="IPR005477">
    <property type="entry name" value="Dxylulose-5-P_synthase"/>
</dbReference>
<dbReference type="InterPro" id="IPR033248">
    <property type="entry name" value="Transketolase_C"/>
</dbReference>